<feature type="domain" description="CCHC-type" evidence="2">
    <location>
        <begin position="180"/>
        <end position="196"/>
    </location>
</feature>
<keyword evidence="1" id="KW-0479">Metal-binding</keyword>
<dbReference type="Proteomes" id="UP001341281">
    <property type="component" value="Chromosome 10"/>
</dbReference>
<accession>A0AAQ3UQT8</accession>
<evidence type="ECO:0000259" key="2">
    <source>
        <dbReference type="PROSITE" id="PS50158"/>
    </source>
</evidence>
<dbReference type="InterPro" id="IPR001878">
    <property type="entry name" value="Znf_CCHC"/>
</dbReference>
<keyword evidence="1" id="KW-0862">Zinc</keyword>
<evidence type="ECO:0000313" key="4">
    <source>
        <dbReference type="Proteomes" id="UP001341281"/>
    </source>
</evidence>
<dbReference type="GO" id="GO:0003676">
    <property type="term" value="F:nucleic acid binding"/>
    <property type="evidence" value="ECO:0007669"/>
    <property type="project" value="InterPro"/>
</dbReference>
<dbReference type="Pfam" id="PF00098">
    <property type="entry name" value="zf-CCHC"/>
    <property type="match status" value="1"/>
</dbReference>
<dbReference type="PANTHER" id="PTHR35317:SF38">
    <property type="entry name" value="RNA-DIRECTED DNA POLYMERASE"/>
    <property type="match status" value="1"/>
</dbReference>
<organism evidence="3 4">
    <name type="scientific">Paspalum notatum var. saurae</name>
    <dbReference type="NCBI Taxonomy" id="547442"/>
    <lineage>
        <taxon>Eukaryota</taxon>
        <taxon>Viridiplantae</taxon>
        <taxon>Streptophyta</taxon>
        <taxon>Embryophyta</taxon>
        <taxon>Tracheophyta</taxon>
        <taxon>Spermatophyta</taxon>
        <taxon>Magnoliopsida</taxon>
        <taxon>Liliopsida</taxon>
        <taxon>Poales</taxon>
        <taxon>Poaceae</taxon>
        <taxon>PACMAD clade</taxon>
        <taxon>Panicoideae</taxon>
        <taxon>Andropogonodae</taxon>
        <taxon>Paspaleae</taxon>
        <taxon>Paspalinae</taxon>
        <taxon>Paspalum</taxon>
    </lineage>
</organism>
<dbReference type="SUPFAM" id="SSF57756">
    <property type="entry name" value="Retrovirus zinc finger-like domains"/>
    <property type="match status" value="1"/>
</dbReference>
<dbReference type="SMART" id="SM00343">
    <property type="entry name" value="ZnF_C2HC"/>
    <property type="match status" value="1"/>
</dbReference>
<dbReference type="PANTHER" id="PTHR35317">
    <property type="entry name" value="OS04G0629600 PROTEIN"/>
    <property type="match status" value="1"/>
</dbReference>
<name>A0AAQ3UQT8_PASNO</name>
<dbReference type="AlphaFoldDB" id="A0AAQ3UQT8"/>
<keyword evidence="4" id="KW-1185">Reference proteome</keyword>
<sequence>MSMSYPVLTPTGYTAWAIKVSTKPTAKEVWDSLKLRFVGEDRVRTARLATLKGEFDKLCMADGETLDTYGGRISGMAAKFAGLGSTLDDVAMVKKLLDTVPDHLYPAVAGIEQFCDVDKMAFEEALGRLKTFNECARRRAQLLGGQASNGGQGGGNKLLLADADKKERQDRHKSKSGIGKCFNCGLRGHFARDCRKPKKEVVMAATADVDDEPTLL</sequence>
<evidence type="ECO:0000313" key="3">
    <source>
        <dbReference type="EMBL" id="WVZ95899.1"/>
    </source>
</evidence>
<dbReference type="InterPro" id="IPR036875">
    <property type="entry name" value="Znf_CCHC_sf"/>
</dbReference>
<reference evidence="3 4" key="1">
    <citation type="submission" date="2024-02" db="EMBL/GenBank/DDBJ databases">
        <title>High-quality chromosome-scale genome assembly of Pensacola bahiagrass (Paspalum notatum Flugge var. saurae).</title>
        <authorList>
            <person name="Vega J.M."/>
            <person name="Podio M."/>
            <person name="Orjuela J."/>
            <person name="Siena L.A."/>
            <person name="Pessino S.C."/>
            <person name="Combes M.C."/>
            <person name="Mariac C."/>
            <person name="Albertini E."/>
            <person name="Pupilli F."/>
            <person name="Ortiz J.P.A."/>
            <person name="Leblanc O."/>
        </authorList>
    </citation>
    <scope>NUCLEOTIDE SEQUENCE [LARGE SCALE GENOMIC DNA]</scope>
    <source>
        <strain evidence="3">R1</strain>
        <tissue evidence="3">Leaf</tissue>
    </source>
</reference>
<evidence type="ECO:0000256" key="1">
    <source>
        <dbReference type="PROSITE-ProRule" id="PRU00047"/>
    </source>
</evidence>
<dbReference type="Gene3D" id="4.10.60.10">
    <property type="entry name" value="Zinc finger, CCHC-type"/>
    <property type="match status" value="1"/>
</dbReference>
<keyword evidence="1" id="KW-0863">Zinc-finger</keyword>
<dbReference type="EMBL" id="CP144754">
    <property type="protein sequence ID" value="WVZ95899.1"/>
    <property type="molecule type" value="Genomic_DNA"/>
</dbReference>
<dbReference type="PROSITE" id="PS50158">
    <property type="entry name" value="ZF_CCHC"/>
    <property type="match status" value="1"/>
</dbReference>
<protein>
    <recommendedName>
        <fullName evidence="2">CCHC-type domain-containing protein</fullName>
    </recommendedName>
</protein>
<gene>
    <name evidence="3" type="ORF">U9M48_041606</name>
</gene>
<proteinExistence type="predicted"/>
<dbReference type="Pfam" id="PF14223">
    <property type="entry name" value="Retrotran_gag_2"/>
    <property type="match status" value="1"/>
</dbReference>
<dbReference type="GO" id="GO:0008270">
    <property type="term" value="F:zinc ion binding"/>
    <property type="evidence" value="ECO:0007669"/>
    <property type="project" value="UniProtKB-KW"/>
</dbReference>